<keyword evidence="1" id="KW-1185">Reference proteome</keyword>
<evidence type="ECO:0000313" key="1">
    <source>
        <dbReference type="Proteomes" id="UP000887578"/>
    </source>
</evidence>
<name>A0A914NYY4_9BILA</name>
<evidence type="ECO:0000313" key="2">
    <source>
        <dbReference type="WBParaSite" id="PDA_v2.g10639.t1"/>
    </source>
</evidence>
<organism evidence="1 2">
    <name type="scientific">Panagrolaimus davidi</name>
    <dbReference type="NCBI Taxonomy" id="227884"/>
    <lineage>
        <taxon>Eukaryota</taxon>
        <taxon>Metazoa</taxon>
        <taxon>Ecdysozoa</taxon>
        <taxon>Nematoda</taxon>
        <taxon>Chromadorea</taxon>
        <taxon>Rhabditida</taxon>
        <taxon>Tylenchina</taxon>
        <taxon>Panagrolaimomorpha</taxon>
        <taxon>Panagrolaimoidea</taxon>
        <taxon>Panagrolaimidae</taxon>
        <taxon>Panagrolaimus</taxon>
    </lineage>
</organism>
<dbReference type="AlphaFoldDB" id="A0A914NYY4"/>
<proteinExistence type="predicted"/>
<dbReference type="Proteomes" id="UP000887578">
    <property type="component" value="Unplaced"/>
</dbReference>
<accession>A0A914NYY4</accession>
<reference evidence="2" key="1">
    <citation type="submission" date="2022-11" db="UniProtKB">
        <authorList>
            <consortium name="WormBaseParasite"/>
        </authorList>
    </citation>
    <scope>IDENTIFICATION</scope>
</reference>
<dbReference type="WBParaSite" id="PDA_v2.g10639.t1">
    <property type="protein sequence ID" value="PDA_v2.g10639.t1"/>
    <property type="gene ID" value="PDA_v2.g10639"/>
</dbReference>
<protein>
    <submittedName>
        <fullName evidence="2">Uncharacterized protein</fullName>
    </submittedName>
</protein>
<sequence>MVSSAGIFLPPQKCYAEHLDNVRWLLNIKLLNLRYNCMCENPTVTCLNGGYPNPHDCSSCLCPRGYDSSNRCSGVDPGTDDETPSGKRVQLIFLKGADKDESEQGGCPDNGIVVKITKSKFDRTGYM</sequence>